<organism evidence="1 2">
    <name type="scientific">Rhizophagus clarus</name>
    <dbReference type="NCBI Taxonomy" id="94130"/>
    <lineage>
        <taxon>Eukaryota</taxon>
        <taxon>Fungi</taxon>
        <taxon>Fungi incertae sedis</taxon>
        <taxon>Mucoromycota</taxon>
        <taxon>Glomeromycotina</taxon>
        <taxon>Glomeromycetes</taxon>
        <taxon>Glomerales</taxon>
        <taxon>Glomeraceae</taxon>
        <taxon>Rhizophagus</taxon>
    </lineage>
</organism>
<dbReference type="Proteomes" id="UP000615446">
    <property type="component" value="Unassembled WGS sequence"/>
</dbReference>
<evidence type="ECO:0000313" key="1">
    <source>
        <dbReference type="EMBL" id="GES78844.1"/>
    </source>
</evidence>
<dbReference type="AlphaFoldDB" id="A0A8H3QJE7"/>
<name>A0A8H3QJE7_9GLOM</name>
<sequence>MNNSNFENFIQYNNTENSVNVAFGRPAEYYLKNHPLLKNTTKTGQTKSTNQIDDIIKLTEMGEALVKQIKEGIEKDKLCWQWMMYCASDGNSCQCECSGIGKCIEGCPNEILPNNLKNYNDMHLYIYLKKGAQSSLDLAFASHQYPEQDEEANPHQCTHGYQIIHKLQMDDQLP</sequence>
<proteinExistence type="predicted"/>
<gene>
    <name evidence="1" type="ORF">RCL2_000615400</name>
</gene>
<dbReference type="OrthoDB" id="2421874at2759"/>
<evidence type="ECO:0000313" key="2">
    <source>
        <dbReference type="Proteomes" id="UP000615446"/>
    </source>
</evidence>
<protein>
    <submittedName>
        <fullName evidence="1">Uncharacterized protein</fullName>
    </submittedName>
</protein>
<dbReference type="EMBL" id="BLAL01000040">
    <property type="protein sequence ID" value="GES78844.1"/>
    <property type="molecule type" value="Genomic_DNA"/>
</dbReference>
<accession>A0A8H3QJE7</accession>
<reference evidence="1" key="1">
    <citation type="submission" date="2019-10" db="EMBL/GenBank/DDBJ databases">
        <title>Conservation and host-specific expression of non-tandemly repeated heterogenous ribosome RNA gene in arbuscular mycorrhizal fungi.</title>
        <authorList>
            <person name="Maeda T."/>
            <person name="Kobayashi Y."/>
            <person name="Nakagawa T."/>
            <person name="Ezawa T."/>
            <person name="Yamaguchi K."/>
            <person name="Bino T."/>
            <person name="Nishimoto Y."/>
            <person name="Shigenobu S."/>
            <person name="Kawaguchi M."/>
        </authorList>
    </citation>
    <scope>NUCLEOTIDE SEQUENCE</scope>
    <source>
        <strain evidence="1">HR1</strain>
    </source>
</reference>
<comment type="caution">
    <text evidence="1">The sequence shown here is derived from an EMBL/GenBank/DDBJ whole genome shotgun (WGS) entry which is preliminary data.</text>
</comment>